<evidence type="ECO:0000256" key="8">
    <source>
        <dbReference type="ARBA" id="ARBA00023170"/>
    </source>
</evidence>
<dbReference type="Gene3D" id="3.80.10.10">
    <property type="entry name" value="Ribonuclease Inhibitor"/>
    <property type="match status" value="2"/>
</dbReference>
<keyword evidence="13" id="KW-1185">Reference proteome</keyword>
<dbReference type="SUPFAM" id="SSF52047">
    <property type="entry name" value="RNI-like"/>
    <property type="match status" value="1"/>
</dbReference>
<dbReference type="PANTHER" id="PTHR48052">
    <property type="entry name" value="UNNAMED PRODUCT"/>
    <property type="match status" value="1"/>
</dbReference>
<dbReference type="EMBL" id="JADXDR010000092">
    <property type="protein sequence ID" value="KAI7839857.1"/>
    <property type="molecule type" value="Genomic_DNA"/>
</dbReference>
<evidence type="ECO:0000313" key="13">
    <source>
        <dbReference type="Proteomes" id="UP001205105"/>
    </source>
</evidence>
<dbReference type="GO" id="GO:0005886">
    <property type="term" value="C:plasma membrane"/>
    <property type="evidence" value="ECO:0007669"/>
    <property type="project" value="UniProtKB-SubCell"/>
</dbReference>
<evidence type="ECO:0000259" key="11">
    <source>
        <dbReference type="PROSITE" id="PS50181"/>
    </source>
</evidence>
<evidence type="ECO:0000256" key="9">
    <source>
        <dbReference type="ARBA" id="ARBA00023180"/>
    </source>
</evidence>
<dbReference type="PANTHER" id="PTHR48052:SF8">
    <property type="entry name" value="LRR RECEPTOR-LIKE SERINE_THREONINE-PROTEIN KINASE FLS2"/>
    <property type="match status" value="1"/>
</dbReference>
<evidence type="ECO:0000256" key="5">
    <source>
        <dbReference type="ARBA" id="ARBA00022729"/>
    </source>
</evidence>
<evidence type="ECO:0000256" key="6">
    <source>
        <dbReference type="ARBA" id="ARBA00022989"/>
    </source>
</evidence>
<keyword evidence="9" id="KW-0325">Glycoprotein</keyword>
<dbReference type="InterPro" id="IPR001810">
    <property type="entry name" value="F-box_dom"/>
</dbReference>
<comment type="caution">
    <text evidence="12">The sequence shown here is derived from an EMBL/GenBank/DDBJ whole genome shotgun (WGS) entry which is preliminary data.</text>
</comment>
<protein>
    <recommendedName>
        <fullName evidence="11">F-box domain-containing protein</fullName>
    </recommendedName>
</protein>
<gene>
    <name evidence="12" type="ORF">COHA_006420</name>
</gene>
<evidence type="ECO:0000256" key="4">
    <source>
        <dbReference type="ARBA" id="ARBA00022692"/>
    </source>
</evidence>
<evidence type="ECO:0000256" key="2">
    <source>
        <dbReference type="ARBA" id="ARBA00004430"/>
    </source>
</evidence>
<reference evidence="12" key="1">
    <citation type="submission" date="2020-11" db="EMBL/GenBank/DDBJ databases">
        <title>Chlorella ohadii genome sequencing and assembly.</title>
        <authorList>
            <person name="Murik O."/>
            <person name="Treves H."/>
            <person name="Kedem I."/>
            <person name="Shotland Y."/>
            <person name="Kaplan A."/>
        </authorList>
    </citation>
    <scope>NUCLEOTIDE SEQUENCE</scope>
    <source>
        <strain evidence="12">1</strain>
    </source>
</reference>
<dbReference type="Proteomes" id="UP001205105">
    <property type="component" value="Unassembled WGS sequence"/>
</dbReference>
<name>A0AAD5H587_9CHLO</name>
<proteinExistence type="predicted"/>
<dbReference type="GO" id="GO:0012505">
    <property type="term" value="C:endomembrane system"/>
    <property type="evidence" value="ECO:0007669"/>
    <property type="project" value="UniProtKB-SubCell"/>
</dbReference>
<keyword evidence="4" id="KW-0812">Transmembrane</keyword>
<keyword evidence="3" id="KW-1003">Cell membrane</keyword>
<evidence type="ECO:0000256" key="3">
    <source>
        <dbReference type="ARBA" id="ARBA00022475"/>
    </source>
</evidence>
<organism evidence="12 13">
    <name type="scientific">Chlorella ohadii</name>
    <dbReference type="NCBI Taxonomy" id="2649997"/>
    <lineage>
        <taxon>Eukaryota</taxon>
        <taxon>Viridiplantae</taxon>
        <taxon>Chlorophyta</taxon>
        <taxon>core chlorophytes</taxon>
        <taxon>Trebouxiophyceae</taxon>
        <taxon>Chlorellales</taxon>
        <taxon>Chlorellaceae</taxon>
        <taxon>Chlorella clade</taxon>
        <taxon>Chlorella</taxon>
    </lineage>
</organism>
<comment type="subcellular location">
    <subcellularLocation>
        <location evidence="1">Cell membrane</location>
    </subcellularLocation>
    <subcellularLocation>
        <location evidence="2">Cytoplasm</location>
        <location evidence="2">Cytoskeleton</location>
        <location evidence="2">Cilium axoneme</location>
    </subcellularLocation>
    <subcellularLocation>
        <location evidence="10">Endomembrane system</location>
        <topology evidence="10">Single-pass membrane protein</topology>
    </subcellularLocation>
</comment>
<sequence length="496" mass="53705">MESLPDVLLGRIFALAGRQAGPAITLVCRRWHGVFYSEPAVWRSLELTATSLQKSATEGQAPQWFAAKARLLRLIGGFVQRLFYSQMIADENQEWDIIDMQQLAADGASEWQLGSSVLAQLSTASLEWLHLEWASVDAAAAAALVRLSSLTELALDCHGKLPRCAVAALSRMPQLLSLELRFTAFPARLGTALQRLTQLTYLTCSSGSALPELSTVLPLTRLRQLGWVEQRQDGSLQVDLQQLLARLPQLECCRVDSYADILSSLQVGGAELASCAVEGCDQADGTVEELRLVAVVHMPSLQQLVAAALPASTQPSQLRSLAICSSSLSPPALVGCPFLGHLTSLSLSGCASLDGGPEPMVEVLLQQAPRLQSLDLPFFFWTEALPAAVTSRTGLTYLCLAANSLTELPPGPYLHSLEVLDLGRNRWARVPPALAAATSLTDLCLGSDLSMVWPSADVDILSQMPRLRRLHLDDSSVPEHLLGLLSQRMPHLQITR</sequence>
<dbReference type="Gene3D" id="1.20.1280.50">
    <property type="match status" value="1"/>
</dbReference>
<keyword evidence="8" id="KW-0675">Receptor</keyword>
<evidence type="ECO:0000313" key="12">
    <source>
        <dbReference type="EMBL" id="KAI7839857.1"/>
    </source>
</evidence>
<dbReference type="InterPro" id="IPR032675">
    <property type="entry name" value="LRR_dom_sf"/>
</dbReference>
<evidence type="ECO:0000256" key="1">
    <source>
        <dbReference type="ARBA" id="ARBA00004236"/>
    </source>
</evidence>
<accession>A0AAD5H587</accession>
<keyword evidence="6" id="KW-1133">Transmembrane helix</keyword>
<dbReference type="PROSITE" id="PS50181">
    <property type="entry name" value="FBOX"/>
    <property type="match status" value="1"/>
</dbReference>
<dbReference type="AlphaFoldDB" id="A0AAD5H587"/>
<evidence type="ECO:0000256" key="10">
    <source>
        <dbReference type="ARBA" id="ARBA00037847"/>
    </source>
</evidence>
<keyword evidence="7" id="KW-0472">Membrane</keyword>
<evidence type="ECO:0000256" key="7">
    <source>
        <dbReference type="ARBA" id="ARBA00023136"/>
    </source>
</evidence>
<dbReference type="GO" id="GO:0005930">
    <property type="term" value="C:axoneme"/>
    <property type="evidence" value="ECO:0007669"/>
    <property type="project" value="UniProtKB-SubCell"/>
</dbReference>
<feature type="domain" description="F-box" evidence="11">
    <location>
        <begin position="1"/>
        <end position="45"/>
    </location>
</feature>
<keyword evidence="5" id="KW-0732">Signal</keyword>